<organism evidence="1">
    <name type="scientific">freshwater metagenome</name>
    <dbReference type="NCBI Taxonomy" id="449393"/>
    <lineage>
        <taxon>unclassified sequences</taxon>
        <taxon>metagenomes</taxon>
        <taxon>ecological metagenomes</taxon>
    </lineage>
</organism>
<dbReference type="AlphaFoldDB" id="A0A6J6TYN4"/>
<name>A0A6J6TYN4_9ZZZZ</name>
<proteinExistence type="predicted"/>
<dbReference type="EMBL" id="CAEZYW010000224">
    <property type="protein sequence ID" value="CAB4751884.1"/>
    <property type="molecule type" value="Genomic_DNA"/>
</dbReference>
<accession>A0A6J6TYN4</accession>
<protein>
    <submittedName>
        <fullName evidence="1">Unannotated protein</fullName>
    </submittedName>
</protein>
<reference evidence="1" key="1">
    <citation type="submission" date="2020-05" db="EMBL/GenBank/DDBJ databases">
        <authorList>
            <person name="Chiriac C."/>
            <person name="Salcher M."/>
            <person name="Ghai R."/>
            <person name="Kavagutti S V."/>
        </authorList>
    </citation>
    <scope>NUCLEOTIDE SEQUENCE</scope>
</reference>
<sequence length="75" mass="8640">MVPSICPAQHLGLRLDDRNERGHRPSGAAQFTRRELHHRVGFEARKQTGPEDRAQSHCHHPRVEIVTRDVRNDEA</sequence>
<evidence type="ECO:0000313" key="1">
    <source>
        <dbReference type="EMBL" id="CAB4751884.1"/>
    </source>
</evidence>
<gene>
    <name evidence="1" type="ORF">UFOPK2786_01335</name>
</gene>